<protein>
    <submittedName>
        <fullName evidence="2">ATP/GTP-binding protein</fullName>
    </submittedName>
</protein>
<proteinExistence type="predicted"/>
<accession>A0AAE4U3P7</accession>
<sequence>MPRRHRRGEADRPLPPRHGLGRSALEPGPAGDPDSYHVRRIPGARAGKDYRCPGCDHLVMSGTAHIVAWPDRPGGDEERRHWHTGCWSGRGRRGLTRRWS</sequence>
<feature type="region of interest" description="Disordered" evidence="1">
    <location>
        <begin position="1"/>
        <end position="40"/>
    </location>
</feature>
<evidence type="ECO:0000313" key="3">
    <source>
        <dbReference type="Proteomes" id="UP001185873"/>
    </source>
</evidence>
<dbReference type="RefSeq" id="WP_317468413.1">
    <property type="nucleotide sequence ID" value="NZ_JAWLKJ010000001.1"/>
</dbReference>
<comment type="caution">
    <text evidence="2">The sequence shown here is derived from an EMBL/GenBank/DDBJ whole genome shotgun (WGS) entry which is preliminary data.</text>
</comment>
<evidence type="ECO:0000313" key="2">
    <source>
        <dbReference type="EMBL" id="MDV6297927.1"/>
    </source>
</evidence>
<evidence type="ECO:0000256" key="1">
    <source>
        <dbReference type="SAM" id="MobiDB-lite"/>
    </source>
</evidence>
<reference evidence="2" key="1">
    <citation type="submission" date="2023-10" db="EMBL/GenBank/DDBJ databases">
        <title>Development of a sustainable strategy for remediation of hydrocarbon-contaminated territories based on the waste exchange concept.</title>
        <authorList>
            <person name="Krivoruchko A."/>
        </authorList>
    </citation>
    <scope>NUCLEOTIDE SEQUENCE</scope>
    <source>
        <strain evidence="2">IEGM 1175</strain>
    </source>
</reference>
<organism evidence="2 3">
    <name type="scientific">Dietzia maris</name>
    <dbReference type="NCBI Taxonomy" id="37915"/>
    <lineage>
        <taxon>Bacteria</taxon>
        <taxon>Bacillati</taxon>
        <taxon>Actinomycetota</taxon>
        <taxon>Actinomycetes</taxon>
        <taxon>Mycobacteriales</taxon>
        <taxon>Dietziaceae</taxon>
        <taxon>Dietzia</taxon>
    </lineage>
</organism>
<dbReference type="EMBL" id="JAWLKJ010000001">
    <property type="protein sequence ID" value="MDV6297927.1"/>
    <property type="molecule type" value="Genomic_DNA"/>
</dbReference>
<name>A0AAE4U3P7_9ACTN</name>
<gene>
    <name evidence="2" type="ORF">R3P82_02255</name>
</gene>
<dbReference type="AlphaFoldDB" id="A0AAE4U3P7"/>
<dbReference type="Proteomes" id="UP001185873">
    <property type="component" value="Unassembled WGS sequence"/>
</dbReference>